<dbReference type="RefSeq" id="WP_065992234.1">
    <property type="nucleotide sequence ID" value="NZ_MDEN01000069.1"/>
</dbReference>
<feature type="region of interest" description="Disordered" evidence="1">
    <location>
        <begin position="91"/>
        <end position="112"/>
    </location>
</feature>
<organism evidence="2 3">
    <name type="scientific">Pseudomonas graminis</name>
    <dbReference type="NCBI Taxonomy" id="158627"/>
    <lineage>
        <taxon>Bacteria</taxon>
        <taxon>Pseudomonadati</taxon>
        <taxon>Pseudomonadota</taxon>
        <taxon>Gammaproteobacteria</taxon>
        <taxon>Pseudomonadales</taxon>
        <taxon>Pseudomonadaceae</taxon>
        <taxon>Pseudomonas</taxon>
    </lineage>
</organism>
<sequence>MNARKAFIRRRPFRSFFILVLLIIAGLIWDWRVQLQVFPSIISAYTAKEYCSCRFVMDNPANYCRRYVKQWLPSTLDEDALNKRITATGLGRESAAQWEGPRQGCRLSPPVP</sequence>
<reference evidence="2 3" key="1">
    <citation type="submission" date="2016-08" db="EMBL/GenBank/DDBJ databases">
        <title>Whole genome sequence of Pseudomonas graminis strain UASWS1507, a potential biological control agent for agriculture.</title>
        <authorList>
            <person name="Crovadore J."/>
            <person name="Calmin G."/>
            <person name="Chablais R."/>
            <person name="Cochard B."/>
            <person name="Lefort F."/>
        </authorList>
    </citation>
    <scope>NUCLEOTIDE SEQUENCE [LARGE SCALE GENOMIC DNA]</scope>
    <source>
        <strain evidence="2 3">UASWS1507</strain>
    </source>
</reference>
<dbReference type="Proteomes" id="UP000095143">
    <property type="component" value="Unassembled WGS sequence"/>
</dbReference>
<evidence type="ECO:0000256" key="1">
    <source>
        <dbReference type="SAM" id="MobiDB-lite"/>
    </source>
</evidence>
<protein>
    <submittedName>
        <fullName evidence="2">Amidase</fullName>
    </submittedName>
</protein>
<dbReference type="AlphaFoldDB" id="A0A1C2D8V6"/>
<evidence type="ECO:0000313" key="2">
    <source>
        <dbReference type="EMBL" id="OCX11197.1"/>
    </source>
</evidence>
<dbReference type="OrthoDB" id="6990478at2"/>
<name>A0A1C2D8V6_9PSED</name>
<evidence type="ECO:0000313" key="3">
    <source>
        <dbReference type="Proteomes" id="UP000095143"/>
    </source>
</evidence>
<comment type="caution">
    <text evidence="2">The sequence shown here is derived from an EMBL/GenBank/DDBJ whole genome shotgun (WGS) entry which is preliminary data.</text>
</comment>
<accession>A0A1C2D8V6</accession>
<proteinExistence type="predicted"/>
<gene>
    <name evidence="2" type="ORF">BBI10_23615</name>
</gene>
<dbReference type="EMBL" id="MDEN01000069">
    <property type="protein sequence ID" value="OCX11197.1"/>
    <property type="molecule type" value="Genomic_DNA"/>
</dbReference>